<comment type="caution">
    <text evidence="1">The sequence shown here is derived from an EMBL/GenBank/DDBJ whole genome shotgun (WGS) entry which is preliminary data.</text>
</comment>
<gene>
    <name evidence="1" type="ORF">F4821DRAFT_229357</name>
</gene>
<organism evidence="1 2">
    <name type="scientific">Hypoxylon rubiginosum</name>
    <dbReference type="NCBI Taxonomy" id="110542"/>
    <lineage>
        <taxon>Eukaryota</taxon>
        <taxon>Fungi</taxon>
        <taxon>Dikarya</taxon>
        <taxon>Ascomycota</taxon>
        <taxon>Pezizomycotina</taxon>
        <taxon>Sordariomycetes</taxon>
        <taxon>Xylariomycetidae</taxon>
        <taxon>Xylariales</taxon>
        <taxon>Hypoxylaceae</taxon>
        <taxon>Hypoxylon</taxon>
    </lineage>
</organism>
<protein>
    <submittedName>
        <fullName evidence="1">Zf-MIZ-domain-containing protein</fullName>
    </submittedName>
</protein>
<dbReference type="Proteomes" id="UP001497680">
    <property type="component" value="Unassembled WGS sequence"/>
</dbReference>
<name>A0ACC0DDH0_9PEZI</name>
<sequence>MSSNSDIRALERILQTLLNKTLQQICASHGLKTGGVKATLQERIRNALLENYQSNPADFEAIRNTIQRLSGQRTSGGGSGQQHMAPPRGAAPQGQNGYYNSHGSYNAGGSGIYPQNHGYSNGGAVGGTYPGASRTPHTDKLFKNTPFYAIESRIGPIHQCQVMNNHRNTTTITLKASDYPELGRFATNSPDKVMLFCGSQNTGPQEIEFPHQSEIKVNGEEIKHNLRGLKNKPGSTHPVDITAFLRMKPAYINNIEFTYALTNKKYYLALFVCKAHSIDDLVARIKGKKIPKASVIRDISKKANDPDVVATSQKLSLLCPLSYTRLKVPCRGTTCNHIQCFDARSFMQLQEQGPTWNCPICYNPTPFDTLAIDEYVQEVLEKTPDSESKVVIEPDGQWRTETEESEPSQPRPTVKSSKIEDDDDLSIIGSYGFGNSGNGLSVGGRNTLSTPQRSLVGSGTPNGDVRGTPSTQRSGSNKRPAEVIDLTLSSDEDDEPIVRAPKRQQFLNPSEPLNYPAYNSHF</sequence>
<proteinExistence type="predicted"/>
<evidence type="ECO:0000313" key="2">
    <source>
        <dbReference type="Proteomes" id="UP001497680"/>
    </source>
</evidence>
<keyword evidence="2" id="KW-1185">Reference proteome</keyword>
<dbReference type="EMBL" id="MU394291">
    <property type="protein sequence ID" value="KAI6090445.1"/>
    <property type="molecule type" value="Genomic_DNA"/>
</dbReference>
<reference evidence="1 2" key="1">
    <citation type="journal article" date="2022" name="New Phytol.">
        <title>Ecological generalism drives hyperdiversity of secondary metabolite gene clusters in xylarialean endophytes.</title>
        <authorList>
            <person name="Franco M.E.E."/>
            <person name="Wisecaver J.H."/>
            <person name="Arnold A.E."/>
            <person name="Ju Y.M."/>
            <person name="Slot J.C."/>
            <person name="Ahrendt S."/>
            <person name="Moore L.P."/>
            <person name="Eastman K.E."/>
            <person name="Scott K."/>
            <person name="Konkel Z."/>
            <person name="Mondo S.J."/>
            <person name="Kuo A."/>
            <person name="Hayes R.D."/>
            <person name="Haridas S."/>
            <person name="Andreopoulos B."/>
            <person name="Riley R."/>
            <person name="LaButti K."/>
            <person name="Pangilinan J."/>
            <person name="Lipzen A."/>
            <person name="Amirebrahimi M."/>
            <person name="Yan J."/>
            <person name="Adam C."/>
            <person name="Keymanesh K."/>
            <person name="Ng V."/>
            <person name="Louie K."/>
            <person name="Northen T."/>
            <person name="Drula E."/>
            <person name="Henrissat B."/>
            <person name="Hsieh H.M."/>
            <person name="Youens-Clark K."/>
            <person name="Lutzoni F."/>
            <person name="Miadlikowska J."/>
            <person name="Eastwood D.C."/>
            <person name="Hamelin R.C."/>
            <person name="Grigoriev I.V."/>
            <person name="U'Ren J.M."/>
        </authorList>
    </citation>
    <scope>NUCLEOTIDE SEQUENCE [LARGE SCALE GENOMIC DNA]</scope>
    <source>
        <strain evidence="1 2">ER1909</strain>
    </source>
</reference>
<accession>A0ACC0DDH0</accession>
<evidence type="ECO:0000313" key="1">
    <source>
        <dbReference type="EMBL" id="KAI6090445.1"/>
    </source>
</evidence>